<dbReference type="EMBL" id="CP050139">
    <property type="protein sequence ID" value="QIP35213.1"/>
    <property type="molecule type" value="Genomic_DNA"/>
</dbReference>
<organism evidence="6 7">
    <name type="scientific">Komagataeibacter rhaeticus</name>
    <dbReference type="NCBI Taxonomy" id="215221"/>
    <lineage>
        <taxon>Bacteria</taxon>
        <taxon>Pseudomonadati</taxon>
        <taxon>Pseudomonadota</taxon>
        <taxon>Alphaproteobacteria</taxon>
        <taxon>Acetobacterales</taxon>
        <taxon>Acetobacteraceae</taxon>
        <taxon>Komagataeibacter</taxon>
    </lineage>
</organism>
<comment type="cofactor">
    <cofactor evidence="2">
        <name>Fe cation</name>
        <dbReference type="ChEBI" id="CHEBI:24875"/>
    </cofactor>
    <text evidence="2">Binds 1 Fe cation per subunit.</text>
</comment>
<keyword evidence="7" id="KW-1185">Reference proteome</keyword>
<evidence type="ECO:0000259" key="5">
    <source>
        <dbReference type="Pfam" id="PF17954"/>
    </source>
</evidence>
<proteinExistence type="inferred from homology"/>
<evidence type="ECO:0000313" key="7">
    <source>
        <dbReference type="Proteomes" id="UP000502533"/>
    </source>
</evidence>
<evidence type="ECO:0000256" key="3">
    <source>
        <dbReference type="RuleBase" id="RU003457"/>
    </source>
</evidence>
<dbReference type="Proteomes" id="UP000502533">
    <property type="component" value="Chromosome"/>
</dbReference>
<evidence type="ECO:0000259" key="4">
    <source>
        <dbReference type="Pfam" id="PF02678"/>
    </source>
</evidence>
<dbReference type="KEGG" id="kre:GWK63_06810"/>
<protein>
    <submittedName>
        <fullName evidence="6">Pirin family protein</fullName>
    </submittedName>
</protein>
<keyword evidence="2" id="KW-0479">Metal-binding</keyword>
<gene>
    <name evidence="6" type="ORF">GWK63_06810</name>
</gene>
<dbReference type="RefSeq" id="WP_007398280.1">
    <property type="nucleotide sequence ID" value="NZ_CALMTF010000105.1"/>
</dbReference>
<dbReference type="PANTHER" id="PTHR43212:SF3">
    <property type="entry name" value="QUERCETIN 2,3-DIOXYGENASE"/>
    <property type="match status" value="1"/>
</dbReference>
<feature type="domain" description="Pirin N-terminal" evidence="4">
    <location>
        <begin position="10"/>
        <end position="118"/>
    </location>
</feature>
<reference evidence="6 7" key="1">
    <citation type="submission" date="2020-03" db="EMBL/GenBank/DDBJ databases">
        <title>Isolation of cellulose-producing strains, genome characterization and application of the synthesized cellulose films as an economical and sustainable material for piezoelectric sensor construction.</title>
        <authorList>
            <person name="Mangayil R.K."/>
        </authorList>
    </citation>
    <scope>NUCLEOTIDE SEQUENCE [LARGE SCALE GENOMIC DNA]</scope>
    <source>
        <strain evidence="6 7">ENS 9a1a</strain>
    </source>
</reference>
<feature type="domain" description="Quercetin 2,3-dioxygenase C-terminal cupin" evidence="5">
    <location>
        <begin position="150"/>
        <end position="230"/>
    </location>
</feature>
<dbReference type="Pfam" id="PF17954">
    <property type="entry name" value="Pirin_C_2"/>
    <property type="match status" value="1"/>
</dbReference>
<feature type="binding site" evidence="2">
    <location>
        <position position="101"/>
    </location>
    <ligand>
        <name>Fe cation</name>
        <dbReference type="ChEBI" id="CHEBI:24875"/>
    </ligand>
</feature>
<evidence type="ECO:0000256" key="2">
    <source>
        <dbReference type="PIRSR" id="PIRSR006232-1"/>
    </source>
</evidence>
<sequence>MIEIRPFDRLGHANHGWLDARHHFSFASYHDPARMHWGALRVWNDDMIAPGTGFGTHPHRDMEIITYVREGAITHQDSLGNTGRTEAGDVQVMSAGTGIRHSEYNRDDVPTRLFQIWIMPDRAGHAPSWGTRAFPRDDRAGRFVVLASGSRDDTDALPINTDARVLGATLRKDQVVEYPLGAGRLGYLVPARGAVEIEGMRVGERDGAAISATDILRVRALEDAEVVLVDTVP</sequence>
<dbReference type="InterPro" id="IPR011051">
    <property type="entry name" value="RmlC_Cupin_sf"/>
</dbReference>
<dbReference type="InterPro" id="IPR014710">
    <property type="entry name" value="RmlC-like_jellyroll"/>
</dbReference>
<feature type="binding site" evidence="2">
    <location>
        <position position="57"/>
    </location>
    <ligand>
        <name>Fe cation</name>
        <dbReference type="ChEBI" id="CHEBI:24875"/>
    </ligand>
</feature>
<dbReference type="InterPro" id="IPR041602">
    <property type="entry name" value="Quercetinase_C"/>
</dbReference>
<feature type="binding site" evidence="2">
    <location>
        <position position="103"/>
    </location>
    <ligand>
        <name>Fe cation</name>
        <dbReference type="ChEBI" id="CHEBI:24875"/>
    </ligand>
</feature>
<dbReference type="CDD" id="cd02910">
    <property type="entry name" value="cupin_Yhhw_N"/>
    <property type="match status" value="1"/>
</dbReference>
<dbReference type="InterPro" id="IPR012093">
    <property type="entry name" value="Pirin"/>
</dbReference>
<dbReference type="SUPFAM" id="SSF51182">
    <property type="entry name" value="RmlC-like cupins"/>
    <property type="match status" value="1"/>
</dbReference>
<name>A0A181CA01_9PROT</name>
<dbReference type="Pfam" id="PF02678">
    <property type="entry name" value="Pirin"/>
    <property type="match status" value="1"/>
</dbReference>
<evidence type="ECO:0000256" key="1">
    <source>
        <dbReference type="ARBA" id="ARBA00008416"/>
    </source>
</evidence>
<dbReference type="AlphaFoldDB" id="A0A181CA01"/>
<dbReference type="Gene3D" id="2.60.120.10">
    <property type="entry name" value="Jelly Rolls"/>
    <property type="match status" value="2"/>
</dbReference>
<dbReference type="InterPro" id="IPR003829">
    <property type="entry name" value="Pirin_N_dom"/>
</dbReference>
<dbReference type="PIRSF" id="PIRSF006232">
    <property type="entry name" value="Pirin"/>
    <property type="match status" value="1"/>
</dbReference>
<evidence type="ECO:0000313" key="6">
    <source>
        <dbReference type="EMBL" id="QIP35213.1"/>
    </source>
</evidence>
<comment type="similarity">
    <text evidence="1 3">Belongs to the pirin family.</text>
</comment>
<keyword evidence="2" id="KW-0408">Iron</keyword>
<accession>A0A181CA01</accession>
<dbReference type="GeneID" id="85021858"/>
<feature type="binding site" evidence="2">
    <location>
        <position position="59"/>
    </location>
    <ligand>
        <name>Fe cation</name>
        <dbReference type="ChEBI" id="CHEBI:24875"/>
    </ligand>
</feature>
<dbReference type="PANTHER" id="PTHR43212">
    <property type="entry name" value="QUERCETIN 2,3-DIOXYGENASE"/>
    <property type="match status" value="1"/>
</dbReference>
<dbReference type="GO" id="GO:0046872">
    <property type="term" value="F:metal ion binding"/>
    <property type="evidence" value="ECO:0007669"/>
    <property type="project" value="UniProtKB-KW"/>
</dbReference>